<dbReference type="Proteomes" id="UP000015344">
    <property type="component" value="Unassembled WGS sequence"/>
</dbReference>
<name>S9SSH0_PAEAL</name>
<dbReference type="InterPro" id="IPR036388">
    <property type="entry name" value="WH-like_DNA-bd_sf"/>
</dbReference>
<dbReference type="InterPro" id="IPR010093">
    <property type="entry name" value="SinI_DNA-bd"/>
</dbReference>
<sequence>MEKEFLTVCSLANLLEMSEQTTYKLARNGVIPGRVKIGKSVRFNKAAVIEWLQNGGATDDNEN</sequence>
<dbReference type="eggNOG" id="COG3311">
    <property type="taxonomic scope" value="Bacteria"/>
</dbReference>
<reference evidence="2 3" key="1">
    <citation type="submission" date="2013-05" db="EMBL/GenBank/DDBJ databases">
        <authorList>
            <person name="Strain E.A."/>
            <person name="Brown E."/>
            <person name="Allard M.W."/>
            <person name="Luo Y.L."/>
        </authorList>
    </citation>
    <scope>NUCLEOTIDE SEQUENCE [LARGE SCALE GENOMIC DNA]</scope>
    <source>
        <strain evidence="2 3">TS-15</strain>
    </source>
</reference>
<dbReference type="InterPro" id="IPR009061">
    <property type="entry name" value="DNA-bd_dom_put_sf"/>
</dbReference>
<dbReference type="InterPro" id="IPR041657">
    <property type="entry name" value="HTH_17"/>
</dbReference>
<evidence type="ECO:0000259" key="1">
    <source>
        <dbReference type="Pfam" id="PF12728"/>
    </source>
</evidence>
<dbReference type="NCBIfam" id="TIGR01764">
    <property type="entry name" value="excise"/>
    <property type="match status" value="1"/>
</dbReference>
<dbReference type="Gene3D" id="1.10.10.10">
    <property type="entry name" value="Winged helix-like DNA-binding domain superfamily/Winged helix DNA-binding domain"/>
    <property type="match status" value="1"/>
</dbReference>
<protein>
    <submittedName>
        <fullName evidence="2">Excisionase family DNA binding domain-containing protein</fullName>
    </submittedName>
</protein>
<dbReference type="EMBL" id="ATMT01000012">
    <property type="protein sequence ID" value="EPY08667.1"/>
    <property type="molecule type" value="Genomic_DNA"/>
</dbReference>
<organism evidence="2 3">
    <name type="scientific">Paenibacillus alvei TS-15</name>
    <dbReference type="NCBI Taxonomy" id="1117108"/>
    <lineage>
        <taxon>Bacteria</taxon>
        <taxon>Bacillati</taxon>
        <taxon>Bacillota</taxon>
        <taxon>Bacilli</taxon>
        <taxon>Bacillales</taxon>
        <taxon>Paenibacillaceae</taxon>
        <taxon>Paenibacillus</taxon>
    </lineage>
</organism>
<dbReference type="RefSeq" id="WP_021258316.1">
    <property type="nucleotide sequence ID" value="NZ_ATMT01000012.1"/>
</dbReference>
<dbReference type="Pfam" id="PF12728">
    <property type="entry name" value="HTH_17"/>
    <property type="match status" value="1"/>
</dbReference>
<dbReference type="GO" id="GO:0003677">
    <property type="term" value="F:DNA binding"/>
    <property type="evidence" value="ECO:0007669"/>
    <property type="project" value="InterPro"/>
</dbReference>
<dbReference type="AlphaFoldDB" id="S9SSH0"/>
<feature type="domain" description="Helix-turn-helix" evidence="1">
    <location>
        <begin position="5"/>
        <end position="54"/>
    </location>
</feature>
<accession>S9SSH0</accession>
<dbReference type="PATRIC" id="fig|1117108.3.peg.785"/>
<gene>
    <name evidence="2" type="ORF">PAALTS15_03797</name>
</gene>
<dbReference type="SUPFAM" id="SSF46955">
    <property type="entry name" value="Putative DNA-binding domain"/>
    <property type="match status" value="1"/>
</dbReference>
<evidence type="ECO:0000313" key="3">
    <source>
        <dbReference type="Proteomes" id="UP000015344"/>
    </source>
</evidence>
<proteinExistence type="predicted"/>
<evidence type="ECO:0000313" key="2">
    <source>
        <dbReference type="EMBL" id="EPY08667.1"/>
    </source>
</evidence>
<comment type="caution">
    <text evidence="2">The sequence shown here is derived from an EMBL/GenBank/DDBJ whole genome shotgun (WGS) entry which is preliminary data.</text>
</comment>